<sequence>MPLYDFTCPACGHVFEELVSLRAGEADSPACPACGQTATVRQPAAVSSLTGRERTALPGFSDHGCCGSRPAERSCRPGTCCGKA</sequence>
<dbReference type="SMART" id="SM00834">
    <property type="entry name" value="CxxC_CXXC_SSSS"/>
    <property type="match status" value="1"/>
</dbReference>
<dbReference type="Pfam" id="PF09723">
    <property type="entry name" value="Zn_ribbon_8"/>
    <property type="match status" value="1"/>
</dbReference>
<dbReference type="InterPro" id="IPR013429">
    <property type="entry name" value="Regulatory_FmdB_Zinc_ribbon"/>
</dbReference>
<proteinExistence type="predicted"/>
<accession>A0A0W8G724</accession>
<evidence type="ECO:0000259" key="1">
    <source>
        <dbReference type="SMART" id="SM00834"/>
    </source>
</evidence>
<comment type="caution">
    <text evidence="2">The sequence shown here is derived from an EMBL/GenBank/DDBJ whole genome shotgun (WGS) entry which is preliminary data.</text>
</comment>
<name>A0A0W8G724_9ZZZZ</name>
<dbReference type="NCBIfam" id="TIGR02605">
    <property type="entry name" value="CxxC_CxxC_SSSS"/>
    <property type="match status" value="1"/>
</dbReference>
<evidence type="ECO:0000313" key="2">
    <source>
        <dbReference type="EMBL" id="KUG28802.1"/>
    </source>
</evidence>
<dbReference type="AlphaFoldDB" id="A0A0W8G724"/>
<organism evidence="2">
    <name type="scientific">hydrocarbon metagenome</name>
    <dbReference type="NCBI Taxonomy" id="938273"/>
    <lineage>
        <taxon>unclassified sequences</taxon>
        <taxon>metagenomes</taxon>
        <taxon>ecological metagenomes</taxon>
    </lineage>
</organism>
<feature type="domain" description="Putative regulatory protein FmdB zinc ribbon" evidence="1">
    <location>
        <begin position="1"/>
        <end position="44"/>
    </location>
</feature>
<dbReference type="EMBL" id="LNQE01000174">
    <property type="protein sequence ID" value="KUG28802.1"/>
    <property type="molecule type" value="Genomic_DNA"/>
</dbReference>
<protein>
    <submittedName>
        <fullName evidence="2">Putative regulatory protein, fmdb family</fullName>
    </submittedName>
</protein>
<gene>
    <name evidence="2" type="ORF">ASZ90_001313</name>
</gene>
<reference evidence="2" key="1">
    <citation type="journal article" date="2015" name="Proc. Natl. Acad. Sci. U.S.A.">
        <title>Networks of energetic and metabolic interactions define dynamics in microbial communities.</title>
        <authorList>
            <person name="Embree M."/>
            <person name="Liu J.K."/>
            <person name="Al-Bassam M.M."/>
            <person name="Zengler K."/>
        </authorList>
    </citation>
    <scope>NUCLEOTIDE SEQUENCE</scope>
</reference>